<dbReference type="AlphaFoldDB" id="A0A3L5TRS3"/>
<dbReference type="Proteomes" id="UP000266721">
    <property type="component" value="Unassembled WGS sequence"/>
</dbReference>
<dbReference type="Pfam" id="PF00147">
    <property type="entry name" value="Fibrinogen_C"/>
    <property type="match status" value="1"/>
</dbReference>
<feature type="domain" description="Fibrinogen C-terminal" evidence="3">
    <location>
        <begin position="236"/>
        <end position="440"/>
    </location>
</feature>
<feature type="signal peptide" evidence="2">
    <location>
        <begin position="1"/>
        <end position="24"/>
    </location>
</feature>
<dbReference type="InterPro" id="IPR002181">
    <property type="entry name" value="Fibrinogen_a/b/g_C_dom"/>
</dbReference>
<keyword evidence="5" id="KW-1185">Reference proteome</keyword>
<dbReference type="Gene3D" id="3.90.215.10">
    <property type="entry name" value="Gamma Fibrinogen, chain A, domain 1"/>
    <property type="match status" value="1"/>
</dbReference>
<evidence type="ECO:0000313" key="4">
    <source>
        <dbReference type="EMBL" id="OPL32650.1"/>
    </source>
</evidence>
<evidence type="ECO:0000256" key="2">
    <source>
        <dbReference type="SAM" id="SignalP"/>
    </source>
</evidence>
<dbReference type="InterPro" id="IPR014716">
    <property type="entry name" value="Fibrinogen_a/b/g_C_1"/>
</dbReference>
<dbReference type="SMR" id="A0A3L5TRS3"/>
<feature type="non-terminal residue" evidence="4">
    <location>
        <position position="1"/>
    </location>
</feature>
<comment type="caution">
    <text evidence="4">The sequence shown here is derived from an EMBL/GenBank/DDBJ whole genome shotgun (WGS) entry which is preliminary data.</text>
</comment>
<dbReference type="PANTHER" id="PTHR19143:SF394">
    <property type="entry name" value="ANGIOPOIETIN-RELATED PROTEIN 3-LIKE"/>
    <property type="match status" value="1"/>
</dbReference>
<feature type="coiled-coil region" evidence="1">
    <location>
        <begin position="117"/>
        <end position="144"/>
    </location>
</feature>
<dbReference type="CDD" id="cd00087">
    <property type="entry name" value="FReD"/>
    <property type="match status" value="1"/>
</dbReference>
<name>A0A3L5TRS3_MYTGA</name>
<dbReference type="NCBIfam" id="NF040941">
    <property type="entry name" value="GGGWT_bact"/>
    <property type="match status" value="1"/>
</dbReference>
<dbReference type="InterPro" id="IPR036056">
    <property type="entry name" value="Fibrinogen-like_C"/>
</dbReference>
<dbReference type="SUPFAM" id="SSF56496">
    <property type="entry name" value="Fibrinogen C-terminal domain-like"/>
    <property type="match status" value="1"/>
</dbReference>
<dbReference type="InterPro" id="IPR050373">
    <property type="entry name" value="Fibrinogen_C-term_domain"/>
</dbReference>
<proteinExistence type="predicted"/>
<gene>
    <name evidence="4" type="ORF">AM593_10119</name>
</gene>
<evidence type="ECO:0000313" key="5">
    <source>
        <dbReference type="Proteomes" id="UP000266721"/>
    </source>
</evidence>
<keyword evidence="1" id="KW-0175">Coiled coil</keyword>
<evidence type="ECO:0000259" key="3">
    <source>
        <dbReference type="PROSITE" id="PS51406"/>
    </source>
</evidence>
<dbReference type="EMBL" id="KV587829">
    <property type="protein sequence ID" value="OPL32650.1"/>
    <property type="molecule type" value="Genomic_DNA"/>
</dbReference>
<sequence length="440" mass="50316">MMNAFGKITSILQICFLTTFRVDGKPCLNSSSECHHVRMPLVSNKLNAPLVAELDATAMNQQLATYIRDDIESTFSKDIKSLVKKEQDGIKVSMLQDYSSKLNKTKSEYDRHISKIVQTLKAKQSELQLEISDVNKNINESESTFKKEITDLLSGFEQRQESLKLAMLSEYLAKLQQSQETNNQKINDLADNLKSQFASLSQSIKEELTISTTYLQKQGNIFDDWKMNLMDKLHGVFAPKNYKDCSDMKETIHESGVYTIFPDLKHGTLAYCDMSTDGGGWTVIQRRIDGTTSFDRNWVQYREGFGDSQKEYWFGNKYLNLLSTNGKYELRVNLIDTTNKMTYAAYKTFTVSDENSQYKLSIGGYSGTAGDMMVYNNGNKFTTKDRDHDTGNGGNCAKSRGGWWHRDCGIVFLNIEMTKNKLYWNGFFYIKSTMMIRPIM</sequence>
<dbReference type="SMART" id="SM00186">
    <property type="entry name" value="FBG"/>
    <property type="match status" value="1"/>
</dbReference>
<keyword evidence="2" id="KW-0732">Signal</keyword>
<dbReference type="PANTHER" id="PTHR19143">
    <property type="entry name" value="FIBRINOGEN/TENASCIN/ANGIOPOEITIN"/>
    <property type="match status" value="1"/>
</dbReference>
<evidence type="ECO:0000256" key="1">
    <source>
        <dbReference type="SAM" id="Coils"/>
    </source>
</evidence>
<protein>
    <recommendedName>
        <fullName evidence="3">Fibrinogen C-terminal domain-containing protein</fullName>
    </recommendedName>
</protein>
<reference evidence="4 5" key="1">
    <citation type="journal article" date="2016" name="PLoS ONE">
        <title>A First Insight into the Genome of the Filter-Feeder Mussel Mytilus galloprovincialis.</title>
        <authorList>
            <person name="Murgarella M."/>
            <person name="Puiu D."/>
            <person name="Novoa B."/>
            <person name="Figueras A."/>
            <person name="Posada D."/>
            <person name="Canchaya C."/>
        </authorList>
    </citation>
    <scope>NUCLEOTIDE SEQUENCE [LARGE SCALE GENOMIC DNA]</scope>
    <source>
        <tissue evidence="4">Muscle</tissue>
    </source>
</reference>
<dbReference type="PROSITE" id="PS51406">
    <property type="entry name" value="FIBRINOGEN_C_2"/>
    <property type="match status" value="1"/>
</dbReference>
<dbReference type="GO" id="GO:0005615">
    <property type="term" value="C:extracellular space"/>
    <property type="evidence" value="ECO:0007669"/>
    <property type="project" value="TreeGrafter"/>
</dbReference>
<feature type="chain" id="PRO_5018007631" description="Fibrinogen C-terminal domain-containing protein" evidence="2">
    <location>
        <begin position="25"/>
        <end position="440"/>
    </location>
</feature>
<accession>A0A3L5TRS3</accession>
<organism evidence="4 5">
    <name type="scientific">Mytilus galloprovincialis</name>
    <name type="common">Mediterranean mussel</name>
    <dbReference type="NCBI Taxonomy" id="29158"/>
    <lineage>
        <taxon>Eukaryota</taxon>
        <taxon>Metazoa</taxon>
        <taxon>Spiralia</taxon>
        <taxon>Lophotrochozoa</taxon>
        <taxon>Mollusca</taxon>
        <taxon>Bivalvia</taxon>
        <taxon>Autobranchia</taxon>
        <taxon>Pteriomorphia</taxon>
        <taxon>Mytilida</taxon>
        <taxon>Mytiloidea</taxon>
        <taxon>Mytilidae</taxon>
        <taxon>Mytilinae</taxon>
        <taxon>Mytilus</taxon>
    </lineage>
</organism>